<dbReference type="InParanoid" id="A0A165VAH8"/>
<reference evidence="1 2" key="1">
    <citation type="journal article" date="2016" name="Mol. Biol. Evol.">
        <title>Comparative Genomics of Early-Diverging Mushroom-Forming Fungi Provides Insights into the Origins of Lignocellulose Decay Capabilities.</title>
        <authorList>
            <person name="Nagy L.G."/>
            <person name="Riley R."/>
            <person name="Tritt A."/>
            <person name="Adam C."/>
            <person name="Daum C."/>
            <person name="Floudas D."/>
            <person name="Sun H."/>
            <person name="Yadav J.S."/>
            <person name="Pangilinan J."/>
            <person name="Larsson K.H."/>
            <person name="Matsuura K."/>
            <person name="Barry K."/>
            <person name="Labutti K."/>
            <person name="Kuo R."/>
            <person name="Ohm R.A."/>
            <person name="Bhattacharya S.S."/>
            <person name="Shirouzu T."/>
            <person name="Yoshinaga Y."/>
            <person name="Martin F.M."/>
            <person name="Grigoriev I.V."/>
            <person name="Hibbett D.S."/>
        </authorList>
    </citation>
    <scope>NUCLEOTIDE SEQUENCE [LARGE SCALE GENOMIC DNA]</scope>
    <source>
        <strain evidence="1 2">HHB14362 ss-1</strain>
    </source>
</reference>
<evidence type="ECO:0000313" key="1">
    <source>
        <dbReference type="EMBL" id="KZT29407.1"/>
    </source>
</evidence>
<evidence type="ECO:0000313" key="2">
    <source>
        <dbReference type="Proteomes" id="UP000076761"/>
    </source>
</evidence>
<accession>A0A165VAH8</accession>
<gene>
    <name evidence="1" type="ORF">NEOLEDRAFT_1128147</name>
</gene>
<protein>
    <submittedName>
        <fullName evidence="1">Uncharacterized protein</fullName>
    </submittedName>
</protein>
<sequence>MHSISFAVRLDRQALISMRANDKGMPYSSKLQNPNSLDDGTSCPEVTVTTSWRDAGGGLNLRVLKKFSTQTSCARCSIRLDVGLVASILLGTYSMGVANARPLTAASLTTAREAFEMHVSTKDRRITSALPDRFDCEKPRTHATAVGGDRPSMQQ</sequence>
<name>A0A165VAH8_9AGAM</name>
<keyword evidence="2" id="KW-1185">Reference proteome</keyword>
<dbReference type="EMBL" id="KV425554">
    <property type="protein sequence ID" value="KZT29407.1"/>
    <property type="molecule type" value="Genomic_DNA"/>
</dbReference>
<organism evidence="1 2">
    <name type="scientific">Neolentinus lepideus HHB14362 ss-1</name>
    <dbReference type="NCBI Taxonomy" id="1314782"/>
    <lineage>
        <taxon>Eukaryota</taxon>
        <taxon>Fungi</taxon>
        <taxon>Dikarya</taxon>
        <taxon>Basidiomycota</taxon>
        <taxon>Agaricomycotina</taxon>
        <taxon>Agaricomycetes</taxon>
        <taxon>Gloeophyllales</taxon>
        <taxon>Gloeophyllaceae</taxon>
        <taxon>Neolentinus</taxon>
    </lineage>
</organism>
<dbReference type="AlphaFoldDB" id="A0A165VAH8"/>
<proteinExistence type="predicted"/>
<dbReference type="Proteomes" id="UP000076761">
    <property type="component" value="Unassembled WGS sequence"/>
</dbReference>